<dbReference type="InterPro" id="IPR040256">
    <property type="entry name" value="At4g02000-like"/>
</dbReference>
<organism evidence="4 5">
    <name type="scientific">Acacia crassicarpa</name>
    <name type="common">northern wattle</name>
    <dbReference type="NCBI Taxonomy" id="499986"/>
    <lineage>
        <taxon>Eukaryota</taxon>
        <taxon>Viridiplantae</taxon>
        <taxon>Streptophyta</taxon>
        <taxon>Embryophyta</taxon>
        <taxon>Tracheophyta</taxon>
        <taxon>Spermatophyta</taxon>
        <taxon>Magnoliopsida</taxon>
        <taxon>eudicotyledons</taxon>
        <taxon>Gunneridae</taxon>
        <taxon>Pentapetalae</taxon>
        <taxon>rosids</taxon>
        <taxon>fabids</taxon>
        <taxon>Fabales</taxon>
        <taxon>Fabaceae</taxon>
        <taxon>Caesalpinioideae</taxon>
        <taxon>mimosoid clade</taxon>
        <taxon>Acacieae</taxon>
        <taxon>Acacia</taxon>
    </lineage>
</organism>
<dbReference type="Proteomes" id="UP001293593">
    <property type="component" value="Unassembled WGS sequence"/>
</dbReference>
<dbReference type="Pfam" id="PF14111">
    <property type="entry name" value="DUF4283"/>
    <property type="match status" value="1"/>
</dbReference>
<dbReference type="InterPro" id="IPR025836">
    <property type="entry name" value="Zn_knuckle_CX2CX4HX4C"/>
</dbReference>
<keyword evidence="5" id="KW-1185">Reference proteome</keyword>
<dbReference type="PANTHER" id="PTHR31286">
    <property type="entry name" value="GLYCINE-RICH CELL WALL STRUCTURAL PROTEIN 1.8-LIKE"/>
    <property type="match status" value="1"/>
</dbReference>
<dbReference type="EMBL" id="JAWXYG010000013">
    <property type="protein sequence ID" value="KAK4255385.1"/>
    <property type="molecule type" value="Genomic_DNA"/>
</dbReference>
<evidence type="ECO:0008006" key="6">
    <source>
        <dbReference type="Google" id="ProtNLM"/>
    </source>
</evidence>
<comment type="caution">
    <text evidence="4">The sequence shown here is derived from an EMBL/GenBank/DDBJ whole genome shotgun (WGS) entry which is preliminary data.</text>
</comment>
<dbReference type="PANTHER" id="PTHR31286:SF178">
    <property type="entry name" value="DUF4283 DOMAIN-CONTAINING PROTEIN"/>
    <property type="match status" value="1"/>
</dbReference>
<dbReference type="Pfam" id="PF14392">
    <property type="entry name" value="zf-CCHC_4"/>
    <property type="match status" value="1"/>
</dbReference>
<feature type="domain" description="DUF4283" evidence="2">
    <location>
        <begin position="23"/>
        <end position="104"/>
    </location>
</feature>
<feature type="region of interest" description="Disordered" evidence="1">
    <location>
        <begin position="273"/>
        <end position="314"/>
    </location>
</feature>
<evidence type="ECO:0000256" key="1">
    <source>
        <dbReference type="SAM" id="MobiDB-lite"/>
    </source>
</evidence>
<feature type="region of interest" description="Disordered" evidence="1">
    <location>
        <begin position="581"/>
        <end position="630"/>
    </location>
</feature>
<dbReference type="AlphaFoldDB" id="A0AAE1M786"/>
<protein>
    <recommendedName>
        <fullName evidence="6">CCHC-type domain-containing protein</fullName>
    </recommendedName>
</protein>
<gene>
    <name evidence="4" type="ORF">QN277_008392</name>
</gene>
<evidence type="ECO:0000313" key="5">
    <source>
        <dbReference type="Proteomes" id="UP001293593"/>
    </source>
</evidence>
<name>A0AAE1M786_9FABA</name>
<accession>A0AAE1M786</accession>
<evidence type="ECO:0000259" key="3">
    <source>
        <dbReference type="Pfam" id="PF14392"/>
    </source>
</evidence>
<dbReference type="InterPro" id="IPR025558">
    <property type="entry name" value="DUF4283"/>
</dbReference>
<feature type="compositionally biased region" description="Polar residues" evidence="1">
    <location>
        <begin position="586"/>
        <end position="597"/>
    </location>
</feature>
<reference evidence="4" key="1">
    <citation type="submission" date="2023-10" db="EMBL/GenBank/DDBJ databases">
        <title>Chromosome-level genome of the transformable northern wattle, Acacia crassicarpa.</title>
        <authorList>
            <person name="Massaro I."/>
            <person name="Sinha N.R."/>
            <person name="Poethig S."/>
            <person name="Leichty A.R."/>
        </authorList>
    </citation>
    <scope>NUCLEOTIDE SEQUENCE</scope>
    <source>
        <strain evidence="4">Acra3RX</strain>
        <tissue evidence="4">Leaf</tissue>
    </source>
</reference>
<sequence>MEVGQCSGSSKLKQVVLDLNDETEVCGGALVGRIITSKKLNIPAVISMIKKGWQMDEGVEIHELDREKLIFRFRFRDASDYARILKGRPWSVQGFLLNLQVWESCMVLQDVSFEETPFWVQFHGLPVEAFSCANARILGETVGKMVMYERPKLHGRLHRSIVRVRSLVNMHTPLVSGFWIPRRGLEPAWISVKYERLSSFCYYCGQLDHDGRRCSREDSEKEFGSWMGTGSLKTNEDALVLCDDGWCEVPFFKKTADALWKLDASEKNSGGWFSTPVARDKGGMTKHPRTSIPTVNSDLGRTDGMTKKQPSPKATAEIVTGAADGDVYEVGGPYEEDGIQAILGEELTIRPSVLGLITDKDGNTQEDIGFYGKKELQDGLGVACDDGPSTLGLKQSTGMDLMDSNFSLKPNFVVQEMEDSNNPTKWIYKSISPTLESAIKRIDSSAGKNPSKSHDHANLLMQSESQNNKMGSGCREPCVDKVPYMVEFPEDEPSNQMMIPFMGLSSVAAITRGMEGINLKRPREDDNGVEMKTKCRKLCLESEKVTEKRESKVVIFPKRKNRNFRSVKRFLRGSAINCDRGAPDSLTDQASIDSNFPMSGRNEENCSEVTHDQSATLNAGGWVGPTTGSP</sequence>
<feature type="domain" description="Zinc knuckle CX2CX4HX4C" evidence="3">
    <location>
        <begin position="183"/>
        <end position="215"/>
    </location>
</feature>
<evidence type="ECO:0000259" key="2">
    <source>
        <dbReference type="Pfam" id="PF14111"/>
    </source>
</evidence>
<evidence type="ECO:0000313" key="4">
    <source>
        <dbReference type="EMBL" id="KAK4255385.1"/>
    </source>
</evidence>
<proteinExistence type="predicted"/>